<feature type="transmembrane region" description="Helical" evidence="7">
    <location>
        <begin position="368"/>
        <end position="388"/>
    </location>
</feature>
<dbReference type="Proteomes" id="UP000076738">
    <property type="component" value="Unassembled WGS sequence"/>
</dbReference>
<feature type="transmembrane region" description="Helical" evidence="7">
    <location>
        <begin position="106"/>
        <end position="124"/>
    </location>
</feature>
<evidence type="ECO:0000256" key="6">
    <source>
        <dbReference type="ARBA" id="ARBA00037968"/>
    </source>
</evidence>
<dbReference type="InterPro" id="IPR036259">
    <property type="entry name" value="MFS_trans_sf"/>
</dbReference>
<name>A0A167Q3T3_CALVF</name>
<feature type="transmembrane region" description="Helical" evidence="7">
    <location>
        <begin position="340"/>
        <end position="361"/>
    </location>
</feature>
<dbReference type="GO" id="GO:0022857">
    <property type="term" value="F:transmembrane transporter activity"/>
    <property type="evidence" value="ECO:0007669"/>
    <property type="project" value="InterPro"/>
</dbReference>
<gene>
    <name evidence="9" type="ORF">CALVIDRAFT_534361</name>
</gene>
<keyword evidence="10" id="KW-1185">Reference proteome</keyword>
<evidence type="ECO:0000259" key="8">
    <source>
        <dbReference type="PROSITE" id="PS50850"/>
    </source>
</evidence>
<dbReference type="SUPFAM" id="SSF103473">
    <property type="entry name" value="MFS general substrate transporter"/>
    <property type="match status" value="1"/>
</dbReference>
<evidence type="ECO:0000256" key="2">
    <source>
        <dbReference type="ARBA" id="ARBA00022448"/>
    </source>
</evidence>
<dbReference type="STRING" id="1330018.A0A167Q3T3"/>
<evidence type="ECO:0000256" key="4">
    <source>
        <dbReference type="ARBA" id="ARBA00022989"/>
    </source>
</evidence>
<feature type="transmembrane region" description="Helical" evidence="7">
    <location>
        <begin position="430"/>
        <end position="449"/>
    </location>
</feature>
<evidence type="ECO:0000256" key="7">
    <source>
        <dbReference type="SAM" id="Phobius"/>
    </source>
</evidence>
<feature type="transmembrane region" description="Helical" evidence="7">
    <location>
        <begin position="232"/>
        <end position="256"/>
    </location>
</feature>
<dbReference type="CDD" id="cd17327">
    <property type="entry name" value="MFS_FEN2_like"/>
    <property type="match status" value="1"/>
</dbReference>
<evidence type="ECO:0000256" key="1">
    <source>
        <dbReference type="ARBA" id="ARBA00004141"/>
    </source>
</evidence>
<organism evidence="9 10">
    <name type="scientific">Calocera viscosa (strain TUFC12733)</name>
    <dbReference type="NCBI Taxonomy" id="1330018"/>
    <lineage>
        <taxon>Eukaryota</taxon>
        <taxon>Fungi</taxon>
        <taxon>Dikarya</taxon>
        <taxon>Basidiomycota</taxon>
        <taxon>Agaricomycotina</taxon>
        <taxon>Dacrymycetes</taxon>
        <taxon>Dacrymycetales</taxon>
        <taxon>Dacrymycetaceae</taxon>
        <taxon>Calocera</taxon>
    </lineage>
</organism>
<sequence length="521" mass="58196">MSAADVEKAPDHEPDSPIEKVMSAKGTEGIQARAHLTEEDGDEALKIVHEEAAGFSMTPEEERALLRKIDWHILPLLCIVYGLQFLDKTCLSYSSIMGIQQAAGLVGQQYSWLGSIFYFGYLVWEYPTNRLLQRLPLAKYTSFNIIVWGLVLTCMSGATNFAGLMVVRFFLGLFEASVSPGFALITSQWYKTSEQGARTGIWFSFNGFAQIFGGLVAYGLSRGDAAHELSIAGWKVVFILTGTLTISFGFVVLAFLPDSPLNARFLTPREKAMAIERIRGNNQGVGNKHFKWYQFKEAFTDVRTWLFVSYSLIADIPNGGLTNFFSIIITSFGYTSQQSLLYGCPAGAVEVVTLIGFLWLGDRFRNRLVWGAFSETISLLGMVLMYALPTELKVGRLIGYYLTGSSATGFVVILSLISSNVAGYTKKTTVSALYLIFYCVGNLIGPQVFQAKDAPRYTPALITIIVCFILCIFILLGIWYVNHRENVRRDALRDSPDYVHVKNQEFLDLTDGENMEFRYRC</sequence>
<keyword evidence="5 7" id="KW-0472">Membrane</keyword>
<dbReference type="Gene3D" id="1.20.1250.20">
    <property type="entry name" value="MFS general substrate transporter like domains"/>
    <property type="match status" value="2"/>
</dbReference>
<dbReference type="GO" id="GO:0016020">
    <property type="term" value="C:membrane"/>
    <property type="evidence" value="ECO:0007669"/>
    <property type="project" value="UniProtKB-SubCell"/>
</dbReference>
<dbReference type="AlphaFoldDB" id="A0A167Q3T3"/>
<comment type="subcellular location">
    <subcellularLocation>
        <location evidence="1">Membrane</location>
        <topology evidence="1">Multi-pass membrane protein</topology>
    </subcellularLocation>
</comment>
<evidence type="ECO:0000256" key="3">
    <source>
        <dbReference type="ARBA" id="ARBA00022692"/>
    </source>
</evidence>
<keyword evidence="3 7" id="KW-0812">Transmembrane</keyword>
<feature type="domain" description="Major facilitator superfamily (MFS) profile" evidence="8">
    <location>
        <begin position="73"/>
        <end position="485"/>
    </location>
</feature>
<dbReference type="PANTHER" id="PTHR43791">
    <property type="entry name" value="PERMEASE-RELATED"/>
    <property type="match status" value="1"/>
</dbReference>
<dbReference type="Pfam" id="PF07690">
    <property type="entry name" value="MFS_1"/>
    <property type="match status" value="1"/>
</dbReference>
<reference evidence="9 10" key="1">
    <citation type="journal article" date="2016" name="Mol. Biol. Evol.">
        <title>Comparative Genomics of Early-Diverging Mushroom-Forming Fungi Provides Insights into the Origins of Lignocellulose Decay Capabilities.</title>
        <authorList>
            <person name="Nagy L.G."/>
            <person name="Riley R."/>
            <person name="Tritt A."/>
            <person name="Adam C."/>
            <person name="Daum C."/>
            <person name="Floudas D."/>
            <person name="Sun H."/>
            <person name="Yadav J.S."/>
            <person name="Pangilinan J."/>
            <person name="Larsson K.H."/>
            <person name="Matsuura K."/>
            <person name="Barry K."/>
            <person name="Labutti K."/>
            <person name="Kuo R."/>
            <person name="Ohm R.A."/>
            <person name="Bhattacharya S.S."/>
            <person name="Shirouzu T."/>
            <person name="Yoshinaga Y."/>
            <person name="Martin F.M."/>
            <person name="Grigoriev I.V."/>
            <person name="Hibbett D.S."/>
        </authorList>
    </citation>
    <scope>NUCLEOTIDE SEQUENCE [LARGE SCALE GENOMIC DNA]</scope>
    <source>
        <strain evidence="9 10">TUFC12733</strain>
    </source>
</reference>
<evidence type="ECO:0000313" key="10">
    <source>
        <dbReference type="Proteomes" id="UP000076738"/>
    </source>
</evidence>
<dbReference type="EMBL" id="KV417272">
    <property type="protein sequence ID" value="KZO99383.1"/>
    <property type="molecule type" value="Genomic_DNA"/>
</dbReference>
<comment type="similarity">
    <text evidence="6">Belongs to the major facilitator superfamily. Allantoate permease family.</text>
</comment>
<accession>A0A167Q3T3</accession>
<dbReference type="InterPro" id="IPR020846">
    <property type="entry name" value="MFS_dom"/>
</dbReference>
<keyword evidence="4 7" id="KW-1133">Transmembrane helix</keyword>
<dbReference type="PROSITE" id="PS50850">
    <property type="entry name" value="MFS"/>
    <property type="match status" value="1"/>
</dbReference>
<dbReference type="FunFam" id="1.20.1250.20:FF:000064">
    <property type="entry name" value="MFS allantoate transporter"/>
    <property type="match status" value="1"/>
</dbReference>
<dbReference type="PANTHER" id="PTHR43791:SF1">
    <property type="entry name" value="ALLANTOATE PERMEASE"/>
    <property type="match status" value="1"/>
</dbReference>
<feature type="transmembrane region" description="Helical" evidence="7">
    <location>
        <begin position="400"/>
        <end position="418"/>
    </location>
</feature>
<feature type="transmembrane region" description="Helical" evidence="7">
    <location>
        <begin position="461"/>
        <end position="481"/>
    </location>
</feature>
<evidence type="ECO:0000256" key="5">
    <source>
        <dbReference type="ARBA" id="ARBA00023136"/>
    </source>
</evidence>
<feature type="transmembrane region" description="Helical" evidence="7">
    <location>
        <begin position="201"/>
        <end position="220"/>
    </location>
</feature>
<dbReference type="OrthoDB" id="6730379at2759"/>
<dbReference type="InterPro" id="IPR011701">
    <property type="entry name" value="MFS"/>
</dbReference>
<protein>
    <submittedName>
        <fullName evidence="9">MFS general substrate transporter</fullName>
    </submittedName>
</protein>
<feature type="transmembrane region" description="Helical" evidence="7">
    <location>
        <begin position="145"/>
        <end position="171"/>
    </location>
</feature>
<evidence type="ECO:0000313" key="9">
    <source>
        <dbReference type="EMBL" id="KZO99383.1"/>
    </source>
</evidence>
<keyword evidence="2" id="KW-0813">Transport</keyword>
<proteinExistence type="inferred from homology"/>